<dbReference type="AlphaFoldDB" id="A0A8E2JR24"/>
<comment type="subunit">
    <text evidence="9">Component of the Mediator complex.</text>
</comment>
<feature type="region of interest" description="Disordered" evidence="10">
    <location>
        <begin position="170"/>
        <end position="208"/>
    </location>
</feature>
<keyword evidence="12" id="KW-1185">Reference proteome</keyword>
<protein>
    <recommendedName>
        <fullName evidence="3 9">Mediator of RNA polymerase II transcription subunit 8</fullName>
    </recommendedName>
    <alternativeName>
        <fullName evidence="8 9">Mediator complex subunit 8</fullName>
    </alternativeName>
</protein>
<evidence type="ECO:0000256" key="10">
    <source>
        <dbReference type="SAM" id="MobiDB-lite"/>
    </source>
</evidence>
<dbReference type="GO" id="GO:0003712">
    <property type="term" value="F:transcription coregulator activity"/>
    <property type="evidence" value="ECO:0007669"/>
    <property type="project" value="InterPro"/>
</dbReference>
<organism evidence="11 12">
    <name type="scientific">Glonium stellatum</name>
    <dbReference type="NCBI Taxonomy" id="574774"/>
    <lineage>
        <taxon>Eukaryota</taxon>
        <taxon>Fungi</taxon>
        <taxon>Dikarya</taxon>
        <taxon>Ascomycota</taxon>
        <taxon>Pezizomycotina</taxon>
        <taxon>Dothideomycetes</taxon>
        <taxon>Pleosporomycetidae</taxon>
        <taxon>Gloniales</taxon>
        <taxon>Gloniaceae</taxon>
        <taxon>Glonium</taxon>
    </lineage>
</organism>
<evidence type="ECO:0000313" key="11">
    <source>
        <dbReference type="EMBL" id="OCL06434.1"/>
    </source>
</evidence>
<evidence type="ECO:0000256" key="3">
    <source>
        <dbReference type="ARBA" id="ARBA00020637"/>
    </source>
</evidence>
<evidence type="ECO:0000256" key="6">
    <source>
        <dbReference type="ARBA" id="ARBA00023163"/>
    </source>
</evidence>
<dbReference type="Gene3D" id="6.10.250.2610">
    <property type="match status" value="1"/>
</dbReference>
<evidence type="ECO:0000313" key="12">
    <source>
        <dbReference type="Proteomes" id="UP000250140"/>
    </source>
</evidence>
<gene>
    <name evidence="9" type="primary">MED8</name>
    <name evidence="11" type="ORF">AOQ84DRAFT_355467</name>
</gene>
<dbReference type="GO" id="GO:0000978">
    <property type="term" value="F:RNA polymerase II cis-regulatory region sequence-specific DNA binding"/>
    <property type="evidence" value="ECO:0007669"/>
    <property type="project" value="TreeGrafter"/>
</dbReference>
<dbReference type="OrthoDB" id="5329317at2759"/>
<dbReference type="PANTHER" id="PTHR13074:SF9">
    <property type="entry name" value="MEDIATOR OF RNA POLYMERASE II TRANSCRIPTION SUBUNIT 8"/>
    <property type="match status" value="1"/>
</dbReference>
<evidence type="ECO:0000256" key="4">
    <source>
        <dbReference type="ARBA" id="ARBA00023015"/>
    </source>
</evidence>
<dbReference type="InterPro" id="IPR019364">
    <property type="entry name" value="Mediatior_Med8_fun/met"/>
</dbReference>
<evidence type="ECO:0000256" key="8">
    <source>
        <dbReference type="ARBA" id="ARBA00031261"/>
    </source>
</evidence>
<comment type="similarity">
    <text evidence="2 9">Belongs to the Mediator complex subunit 8 family.</text>
</comment>
<dbReference type="GO" id="GO:0016592">
    <property type="term" value="C:mediator complex"/>
    <property type="evidence" value="ECO:0007669"/>
    <property type="project" value="InterPro"/>
</dbReference>
<evidence type="ECO:0000256" key="7">
    <source>
        <dbReference type="ARBA" id="ARBA00023242"/>
    </source>
</evidence>
<sequence>MQNPAPAPSPEDIKALEQTRQRLQAVVTHLGQIQAQLAQTDPLPNWPSLQKSSALLLRTVSSLLNTTETHSSFLRSAHAYPLPNFPGRTQDGLLSALLRKKHEPKVEDWVIDGLKEAAKFCDVPSEFGVEARGGDFAADEQKGLREDDIAELWEWAGPAENDIARKVLTAGEESGSGSEEEDEEEEGGVKDAAMTDAAGKTIAAPEPPKLPLATVLQFMSIGNVPQVVDPEQQKRDMQAAMRAMAAQRDAEAAEQRAAAGQRVVGQVR</sequence>
<dbReference type="EMBL" id="KV750071">
    <property type="protein sequence ID" value="OCL06434.1"/>
    <property type="molecule type" value="Genomic_DNA"/>
</dbReference>
<keyword evidence="5 9" id="KW-0010">Activator</keyword>
<dbReference type="PANTHER" id="PTHR13074">
    <property type="entry name" value="MEDIATOR OF RNA POLYMERASE II TRANSCRIPTION SUBUNIT 8"/>
    <property type="match status" value="1"/>
</dbReference>
<evidence type="ECO:0000256" key="1">
    <source>
        <dbReference type="ARBA" id="ARBA00004123"/>
    </source>
</evidence>
<dbReference type="Proteomes" id="UP000250140">
    <property type="component" value="Unassembled WGS sequence"/>
</dbReference>
<name>A0A8E2JR24_9PEZI</name>
<keyword evidence="6 9" id="KW-0804">Transcription</keyword>
<keyword evidence="4 9" id="KW-0805">Transcription regulation</keyword>
<comment type="subcellular location">
    <subcellularLocation>
        <location evidence="1 9">Nucleus</location>
    </subcellularLocation>
</comment>
<keyword evidence="7 9" id="KW-0539">Nucleus</keyword>
<evidence type="ECO:0000256" key="9">
    <source>
        <dbReference type="RuleBase" id="RU364144"/>
    </source>
</evidence>
<accession>A0A8E2JR24</accession>
<evidence type="ECO:0000256" key="5">
    <source>
        <dbReference type="ARBA" id="ARBA00023159"/>
    </source>
</evidence>
<dbReference type="GO" id="GO:0006357">
    <property type="term" value="P:regulation of transcription by RNA polymerase II"/>
    <property type="evidence" value="ECO:0007669"/>
    <property type="project" value="InterPro"/>
</dbReference>
<reference evidence="11 12" key="1">
    <citation type="journal article" date="2016" name="Nat. Commun.">
        <title>Ectomycorrhizal ecology is imprinted in the genome of the dominant symbiotic fungus Cenococcum geophilum.</title>
        <authorList>
            <consortium name="DOE Joint Genome Institute"/>
            <person name="Peter M."/>
            <person name="Kohler A."/>
            <person name="Ohm R.A."/>
            <person name="Kuo A."/>
            <person name="Krutzmann J."/>
            <person name="Morin E."/>
            <person name="Arend M."/>
            <person name="Barry K.W."/>
            <person name="Binder M."/>
            <person name="Choi C."/>
            <person name="Clum A."/>
            <person name="Copeland A."/>
            <person name="Grisel N."/>
            <person name="Haridas S."/>
            <person name="Kipfer T."/>
            <person name="LaButti K."/>
            <person name="Lindquist E."/>
            <person name="Lipzen A."/>
            <person name="Maire R."/>
            <person name="Meier B."/>
            <person name="Mihaltcheva S."/>
            <person name="Molinier V."/>
            <person name="Murat C."/>
            <person name="Poggeler S."/>
            <person name="Quandt C.A."/>
            <person name="Sperisen C."/>
            <person name="Tritt A."/>
            <person name="Tisserant E."/>
            <person name="Crous P.W."/>
            <person name="Henrissat B."/>
            <person name="Nehls U."/>
            <person name="Egli S."/>
            <person name="Spatafora J.W."/>
            <person name="Grigoriev I.V."/>
            <person name="Martin F.M."/>
        </authorList>
    </citation>
    <scope>NUCLEOTIDE SEQUENCE [LARGE SCALE GENOMIC DNA]</scope>
    <source>
        <strain evidence="11 12">CBS 207.34</strain>
    </source>
</reference>
<dbReference type="Gene3D" id="1.20.58.1710">
    <property type="match status" value="1"/>
</dbReference>
<evidence type="ECO:0000256" key="2">
    <source>
        <dbReference type="ARBA" id="ARBA00005716"/>
    </source>
</evidence>
<dbReference type="Pfam" id="PF10232">
    <property type="entry name" value="Med8"/>
    <property type="match status" value="1"/>
</dbReference>
<proteinExistence type="inferred from homology"/>
<feature type="region of interest" description="Disordered" evidence="10">
    <location>
        <begin position="248"/>
        <end position="268"/>
    </location>
</feature>
<comment type="function">
    <text evidence="9">Component of the Mediator complex, a coactivator involved in the regulated transcription of nearly all RNA polymerase II-dependent genes. Mediator functions as a bridge to convey information from gene-specific regulatory proteins to the basal RNA polymerase II transcription machinery. Mediator is recruited to promoters by direct interactions with regulatory proteins and serves as a scaffold for the assembly of a functional preinitiation complex with RNA polymerase II and the general transcription factors.</text>
</comment>
<dbReference type="GO" id="GO:0070847">
    <property type="term" value="C:core mediator complex"/>
    <property type="evidence" value="ECO:0007669"/>
    <property type="project" value="TreeGrafter"/>
</dbReference>